<dbReference type="HOGENOM" id="CLU_1003825_0_0_11"/>
<feature type="region of interest" description="Disordered" evidence="3">
    <location>
        <begin position="188"/>
        <end position="240"/>
    </location>
</feature>
<dbReference type="AlphaFoldDB" id="F8B1R3"/>
<dbReference type="Gene3D" id="1.10.10.1320">
    <property type="entry name" value="Anti-sigma factor, zinc-finger domain"/>
    <property type="match status" value="1"/>
</dbReference>
<evidence type="ECO:0000313" key="5">
    <source>
        <dbReference type="Proteomes" id="UP000001549"/>
    </source>
</evidence>
<organism evidence="4 5">
    <name type="scientific">Candidatus Protofrankia datiscae</name>
    <dbReference type="NCBI Taxonomy" id="2716812"/>
    <lineage>
        <taxon>Bacteria</taxon>
        <taxon>Bacillati</taxon>
        <taxon>Actinomycetota</taxon>
        <taxon>Actinomycetes</taxon>
        <taxon>Frankiales</taxon>
        <taxon>Frankiaceae</taxon>
        <taxon>Protofrankia</taxon>
    </lineage>
</organism>
<dbReference type="STRING" id="656024.FsymDg_0854"/>
<protein>
    <recommendedName>
        <fullName evidence="6">Zinc-finger domain-containing protein</fullName>
    </recommendedName>
</protein>
<accession>F8B1R3</accession>
<evidence type="ECO:0000256" key="2">
    <source>
        <dbReference type="ARBA" id="ARBA00023163"/>
    </source>
</evidence>
<name>F8B1R3_9ACTN</name>
<reference evidence="4 5" key="1">
    <citation type="submission" date="2011-05" db="EMBL/GenBank/DDBJ databases">
        <title>Complete sequence of chromosome of Frankia symbiont of Datisca glomerata.</title>
        <authorList>
            <consortium name="US DOE Joint Genome Institute"/>
            <person name="Lucas S."/>
            <person name="Han J."/>
            <person name="Lapidus A."/>
            <person name="Cheng J.-F."/>
            <person name="Goodwin L."/>
            <person name="Pitluck S."/>
            <person name="Peters L."/>
            <person name="Mikhailova N."/>
            <person name="Chertkov O."/>
            <person name="Teshima H."/>
            <person name="Han C."/>
            <person name="Tapia R."/>
            <person name="Land M."/>
            <person name="Hauser L."/>
            <person name="Kyrpides N."/>
            <person name="Ivanova N."/>
            <person name="Pagani I."/>
            <person name="Berry A."/>
            <person name="Pawlowski K."/>
            <person name="Persson T."/>
            <person name="Vanden Heuvel B."/>
            <person name="Benson D."/>
            <person name="Woyke T."/>
        </authorList>
    </citation>
    <scope>NUCLEOTIDE SEQUENCE [LARGE SCALE GENOMIC DNA]</scope>
    <source>
        <strain evidence="5">4085684</strain>
    </source>
</reference>
<dbReference type="InterPro" id="IPR041916">
    <property type="entry name" value="Anti_sigma_zinc_sf"/>
</dbReference>
<evidence type="ECO:0008006" key="6">
    <source>
        <dbReference type="Google" id="ProtNLM"/>
    </source>
</evidence>
<gene>
    <name evidence="4" type="ordered locus">FsymDg_0854</name>
</gene>
<evidence type="ECO:0000256" key="3">
    <source>
        <dbReference type="SAM" id="MobiDB-lite"/>
    </source>
</evidence>
<keyword evidence="5" id="KW-1185">Reference proteome</keyword>
<sequence length="320" mass="33353">MSGHHLGERIAQLVDEQLDHDDRDRALAHLARCPACQWEVAELRRLKARLAALGGPVLPGCVADRLLRMAVAAIPTRFAAGTPSVASTPFVTDTGVPFVADNGRAHPAGPALPAGPGFPADPAVPVGCPVAQLPADPLGTFHSDHSHRWGDTRTAGSTWSTWSTPQTHVPTGRRTFTIGQAVAVSPASLSGTSTKDGRRTAGWPARPRMTPRVTMPVTGGRRPPSGPVDPRVRAAHRRSRARRTLVGSAAVLLFAVAGAAFGEVRAPGGLPASSTRPVVVPVVQPSLATGVTEIRVSRLLPAAAVVSVPVSVRRPLASKP</sequence>
<keyword evidence="1" id="KW-0805">Transcription regulation</keyword>
<proteinExistence type="predicted"/>
<evidence type="ECO:0000256" key="1">
    <source>
        <dbReference type="ARBA" id="ARBA00023015"/>
    </source>
</evidence>
<keyword evidence="2" id="KW-0804">Transcription</keyword>
<dbReference type="eggNOG" id="COG5662">
    <property type="taxonomic scope" value="Bacteria"/>
</dbReference>
<feature type="compositionally biased region" description="Polar residues" evidence="3">
    <location>
        <begin position="154"/>
        <end position="169"/>
    </location>
</feature>
<dbReference type="KEGG" id="fsy:FsymDg_0854"/>
<dbReference type="Proteomes" id="UP000001549">
    <property type="component" value="Chromosome"/>
</dbReference>
<dbReference type="EMBL" id="CP002801">
    <property type="protein sequence ID" value="AEH08366.1"/>
    <property type="molecule type" value="Genomic_DNA"/>
</dbReference>
<evidence type="ECO:0000313" key="4">
    <source>
        <dbReference type="EMBL" id="AEH08366.1"/>
    </source>
</evidence>
<dbReference type="RefSeq" id="WP_013872344.1">
    <property type="nucleotide sequence ID" value="NC_015656.1"/>
</dbReference>
<feature type="region of interest" description="Disordered" evidence="3">
    <location>
        <begin position="152"/>
        <end position="171"/>
    </location>
</feature>